<feature type="region of interest" description="Disordered" evidence="1">
    <location>
        <begin position="365"/>
        <end position="392"/>
    </location>
</feature>
<dbReference type="EMBL" id="BAAFSV010000003">
    <property type="protein sequence ID" value="GAB1315490.1"/>
    <property type="molecule type" value="Genomic_DNA"/>
</dbReference>
<evidence type="ECO:0000313" key="4">
    <source>
        <dbReference type="Proteomes" id="UP001628179"/>
    </source>
</evidence>
<dbReference type="Proteomes" id="UP001628179">
    <property type="component" value="Unassembled WGS sequence"/>
</dbReference>
<dbReference type="InterPro" id="IPR036570">
    <property type="entry name" value="HORMA_dom_sf"/>
</dbReference>
<feature type="compositionally biased region" description="Polar residues" evidence="1">
    <location>
        <begin position="422"/>
        <end position="435"/>
    </location>
</feature>
<sequence length="562" mass="62736">MPRRPAASRAGPERPSKRDFRLCKVVLGAAISQILYARRGFPPKYFQVLPLDRVVSRSFEDIIASGSALQLYDRELLRDQGNTVFLRETRDYAVSRFLGILAGDIFPLLETEGLVKFRMNYLRSKGWGENCLAEYYTITFKYELDGKYEMDIRRAGTGKQHVSTTDSRLWNLGDYLSRLPSWTEPMHWTLAFHATERPDDPPIGVWKFDRTDFDDANLALQQQKAYNYERITQLRVMPLPVEQMDQVVSETSLETPDLHTDRRSQLAGVGTTSRARKGQNTVQPELRVPSKTLRSRGRDASVAGPSPSAAKTIENDCGETSINSGNADNRIARGSSEARRVAPRRKPKQPLQIFEDFASSLPATQIIGGSQSIDHRSQPTKRYGDDRFGPGLIQEKRLKTDIGRSLSPDYLRLLDGIDLSSDVTSNDDNVPSNASLHLPRGLQDAHQEGHRRSTELEELESPRRSRRSSTSSASRSAQWVPGASPPETMLGVVISENEEYIATTSEAEAGAEAGADAAEETLPRPPVATADDGIAYTFSPDTVSRRRKMLLYDLPSSDDDDD</sequence>
<dbReference type="RefSeq" id="XP_070917221.1">
    <property type="nucleotide sequence ID" value="XM_071061120.1"/>
</dbReference>
<feature type="compositionally biased region" description="Basic and acidic residues" evidence="1">
    <location>
        <begin position="373"/>
        <end position="392"/>
    </location>
</feature>
<feature type="compositionally biased region" description="Polar residues" evidence="1">
    <location>
        <begin position="270"/>
        <end position="283"/>
    </location>
</feature>
<evidence type="ECO:0000313" key="3">
    <source>
        <dbReference type="EMBL" id="GAB1315490.1"/>
    </source>
</evidence>
<dbReference type="Pfam" id="PF02301">
    <property type="entry name" value="HORMA"/>
    <property type="match status" value="1"/>
</dbReference>
<dbReference type="Gene3D" id="3.30.900.10">
    <property type="entry name" value="HORMA domain"/>
    <property type="match status" value="1"/>
</dbReference>
<evidence type="ECO:0000259" key="2">
    <source>
        <dbReference type="Pfam" id="PF02301"/>
    </source>
</evidence>
<feature type="region of interest" description="Disordered" evidence="1">
    <location>
        <begin position="501"/>
        <end position="534"/>
    </location>
</feature>
<organism evidence="3 4">
    <name type="scientific">Madurella fahalii</name>
    <dbReference type="NCBI Taxonomy" id="1157608"/>
    <lineage>
        <taxon>Eukaryota</taxon>
        <taxon>Fungi</taxon>
        <taxon>Dikarya</taxon>
        <taxon>Ascomycota</taxon>
        <taxon>Pezizomycotina</taxon>
        <taxon>Sordariomycetes</taxon>
        <taxon>Sordariomycetidae</taxon>
        <taxon>Sordariales</taxon>
        <taxon>Sordariales incertae sedis</taxon>
        <taxon>Madurella</taxon>
    </lineage>
</organism>
<proteinExistence type="predicted"/>
<gene>
    <name evidence="3" type="ORF">MFIFM68171_05700</name>
</gene>
<protein>
    <recommendedName>
        <fullName evidence="2">HORMA domain-containing protein</fullName>
    </recommendedName>
</protein>
<feature type="compositionally biased region" description="Basic and acidic residues" evidence="1">
    <location>
        <begin position="443"/>
        <end position="463"/>
    </location>
</feature>
<feature type="region of interest" description="Disordered" evidence="1">
    <location>
        <begin position="422"/>
        <end position="487"/>
    </location>
</feature>
<feature type="compositionally biased region" description="Low complexity" evidence="1">
    <location>
        <begin position="506"/>
        <end position="516"/>
    </location>
</feature>
<accession>A0ABQ0GCS6</accession>
<feature type="compositionally biased region" description="Polar residues" evidence="1">
    <location>
        <begin position="318"/>
        <end position="327"/>
    </location>
</feature>
<feature type="compositionally biased region" description="Low complexity" evidence="1">
    <location>
        <begin position="468"/>
        <end position="477"/>
    </location>
</feature>
<comment type="caution">
    <text evidence="3">The sequence shown here is derived from an EMBL/GenBank/DDBJ whole genome shotgun (WGS) entry which is preliminary data.</text>
</comment>
<feature type="domain" description="HORMA" evidence="2">
    <location>
        <begin position="22"/>
        <end position="161"/>
    </location>
</feature>
<keyword evidence="4" id="KW-1185">Reference proteome</keyword>
<feature type="region of interest" description="Disordered" evidence="1">
    <location>
        <begin position="250"/>
        <end position="351"/>
    </location>
</feature>
<name>A0ABQ0GCS6_9PEZI</name>
<dbReference type="InterPro" id="IPR003511">
    <property type="entry name" value="HORMA_dom"/>
</dbReference>
<dbReference type="GeneID" id="98176443"/>
<reference evidence="3 4" key="1">
    <citation type="submission" date="2024-09" db="EMBL/GenBank/DDBJ databases">
        <title>Itraconazole resistance in Madurella fahalii resulting from another homologue of gene encoding cytochrome P450 14-alpha sterol demethylase (CYP51).</title>
        <authorList>
            <person name="Yoshioka I."/>
            <person name="Fahal A.H."/>
            <person name="Kaneko S."/>
            <person name="Yaguchi T."/>
        </authorList>
    </citation>
    <scope>NUCLEOTIDE SEQUENCE [LARGE SCALE GENOMIC DNA]</scope>
    <source>
        <strain evidence="3 4">IFM 68171</strain>
    </source>
</reference>
<evidence type="ECO:0000256" key="1">
    <source>
        <dbReference type="SAM" id="MobiDB-lite"/>
    </source>
</evidence>